<dbReference type="CDD" id="cd14817">
    <property type="entry name" value="D-Ala-D-Ala_dipeptidase_VanX"/>
    <property type="match status" value="1"/>
</dbReference>
<dbReference type="EMBL" id="CAJOBP010001340">
    <property type="protein sequence ID" value="CAF4276030.1"/>
    <property type="molecule type" value="Genomic_DNA"/>
</dbReference>
<evidence type="ECO:0000256" key="3">
    <source>
        <dbReference type="ARBA" id="ARBA00022801"/>
    </source>
</evidence>
<dbReference type="EMBL" id="CAJNYD010000805">
    <property type="protein sequence ID" value="CAF3299207.1"/>
    <property type="molecule type" value="Genomic_DNA"/>
</dbReference>
<evidence type="ECO:0000256" key="6">
    <source>
        <dbReference type="ARBA" id="ARBA00023049"/>
    </source>
</evidence>
<dbReference type="PANTHER" id="PTHR43126:SF1">
    <property type="entry name" value="D-ALANYL-D-ALANINE DIPEPTIDASE"/>
    <property type="match status" value="1"/>
</dbReference>
<keyword evidence="7" id="KW-0961">Cell wall biogenesis/degradation</keyword>
<name>A0A817SSG4_9BILA</name>
<evidence type="ECO:0000256" key="4">
    <source>
        <dbReference type="ARBA" id="ARBA00022833"/>
    </source>
</evidence>
<organism evidence="9 15">
    <name type="scientific">Rotaria socialis</name>
    <dbReference type="NCBI Taxonomy" id="392032"/>
    <lineage>
        <taxon>Eukaryota</taxon>
        <taxon>Metazoa</taxon>
        <taxon>Spiralia</taxon>
        <taxon>Gnathifera</taxon>
        <taxon>Rotifera</taxon>
        <taxon>Eurotatoria</taxon>
        <taxon>Bdelloidea</taxon>
        <taxon>Philodinida</taxon>
        <taxon>Philodinidae</taxon>
        <taxon>Rotaria</taxon>
    </lineage>
</organism>
<accession>A0A817SSG4</accession>
<dbReference type="Proteomes" id="UP000663833">
    <property type="component" value="Unassembled WGS sequence"/>
</dbReference>
<evidence type="ECO:0000256" key="5">
    <source>
        <dbReference type="ARBA" id="ARBA00022997"/>
    </source>
</evidence>
<evidence type="ECO:0000313" key="13">
    <source>
        <dbReference type="EMBL" id="CAF4501832.1"/>
    </source>
</evidence>
<keyword evidence="6" id="KW-0482">Metalloprotease</keyword>
<dbReference type="EMBL" id="CAJOBO010002261">
    <property type="protein sequence ID" value="CAF4440993.1"/>
    <property type="molecule type" value="Genomic_DNA"/>
</dbReference>
<comment type="caution">
    <text evidence="9">The sequence shown here is derived from an EMBL/GenBank/DDBJ whole genome shotgun (WGS) entry which is preliminary data.</text>
</comment>
<dbReference type="GO" id="GO:0016805">
    <property type="term" value="F:dipeptidase activity"/>
    <property type="evidence" value="ECO:0007669"/>
    <property type="project" value="UniProtKB-KW"/>
</dbReference>
<dbReference type="Proteomes" id="UP000663848">
    <property type="component" value="Unassembled WGS sequence"/>
</dbReference>
<proteinExistence type="inferred from homology"/>
<evidence type="ECO:0000313" key="14">
    <source>
        <dbReference type="EMBL" id="CAF4615377.1"/>
    </source>
</evidence>
<sequence>MMSSLSEKLPPGFVYLHEIIPDIQVSLRYATEENFVGCIVNGYYTNVSIMTETAALALKQAQQLAKEHGYQLVIYDSYRPQKSVDHFIKWSEDPNDSQIKKDHYYPRINKEDAFDLGYIAKKSGHTRGSTIDLTLIQIGKCLLNPLVPIKRVLNDNSTILFLDDGTVDMGSSFDLLDEASHTNSTLVNKDHQQMRMLFKDLMEKVGFINYEREWWHYTLKNEPFPDSYFNFDVKSSYLPS</sequence>
<dbReference type="InterPro" id="IPR009045">
    <property type="entry name" value="Zn_M74/Hedgehog-like"/>
</dbReference>
<dbReference type="GO" id="GO:0006508">
    <property type="term" value="P:proteolysis"/>
    <property type="evidence" value="ECO:0007669"/>
    <property type="project" value="UniProtKB-KW"/>
</dbReference>
<evidence type="ECO:0000313" key="15">
    <source>
        <dbReference type="Proteomes" id="UP000663833"/>
    </source>
</evidence>
<dbReference type="EMBL" id="CAJNXB010001339">
    <property type="protein sequence ID" value="CAF3158796.1"/>
    <property type="molecule type" value="Genomic_DNA"/>
</dbReference>
<evidence type="ECO:0000256" key="2">
    <source>
        <dbReference type="ARBA" id="ARBA00022723"/>
    </source>
</evidence>
<dbReference type="Proteomes" id="UP000663873">
    <property type="component" value="Unassembled WGS sequence"/>
</dbReference>
<dbReference type="Proteomes" id="UP000663851">
    <property type="component" value="Unassembled WGS sequence"/>
</dbReference>
<evidence type="ECO:0000313" key="11">
    <source>
        <dbReference type="EMBL" id="CAF4276030.1"/>
    </source>
</evidence>
<dbReference type="Proteomes" id="UP000663869">
    <property type="component" value="Unassembled WGS sequence"/>
</dbReference>
<keyword evidence="3" id="KW-0378">Hydrolase</keyword>
<evidence type="ECO:0000313" key="8">
    <source>
        <dbReference type="EMBL" id="CAF3158796.1"/>
    </source>
</evidence>
<keyword evidence="4" id="KW-0862">Zinc</keyword>
<dbReference type="Proteomes" id="UP000663862">
    <property type="component" value="Unassembled WGS sequence"/>
</dbReference>
<protein>
    <recommendedName>
        <fullName evidence="17">D-Ala-D-Ala dipeptidase</fullName>
    </recommendedName>
</protein>
<dbReference type="AlphaFoldDB" id="A0A817SSG4"/>
<evidence type="ECO:0000313" key="9">
    <source>
        <dbReference type="EMBL" id="CAF3299207.1"/>
    </source>
</evidence>
<dbReference type="GO" id="GO:0071555">
    <property type="term" value="P:cell wall organization"/>
    <property type="evidence" value="ECO:0007669"/>
    <property type="project" value="UniProtKB-KW"/>
</dbReference>
<keyword evidence="16" id="KW-1185">Reference proteome</keyword>
<keyword evidence="5" id="KW-0224">Dipeptidase</keyword>
<evidence type="ECO:0000313" key="12">
    <source>
        <dbReference type="EMBL" id="CAF4440993.1"/>
    </source>
</evidence>
<dbReference type="EMBL" id="CAJOBQ010001613">
    <property type="protein sequence ID" value="CAF4501832.1"/>
    <property type="molecule type" value="Genomic_DNA"/>
</dbReference>
<keyword evidence="1" id="KW-0645">Protease</keyword>
<evidence type="ECO:0008006" key="17">
    <source>
        <dbReference type="Google" id="ProtNLM"/>
    </source>
</evidence>
<dbReference type="SUPFAM" id="SSF55166">
    <property type="entry name" value="Hedgehog/DD-peptidase"/>
    <property type="match status" value="1"/>
</dbReference>
<dbReference type="OrthoDB" id="2314329at2759"/>
<dbReference type="EMBL" id="CAJOBR010001529">
    <property type="protein sequence ID" value="CAF4615377.1"/>
    <property type="molecule type" value="Genomic_DNA"/>
</dbReference>
<gene>
    <name evidence="10" type="ORF">FME351_LOCUS19076</name>
    <name evidence="12" type="ORF">HFQ381_LOCUS23120</name>
    <name evidence="9" type="ORF">LUA448_LOCUS7912</name>
    <name evidence="14" type="ORF">QYT958_LOCUS12503</name>
    <name evidence="8" type="ORF">TIS948_LOCUS10131</name>
    <name evidence="13" type="ORF">TSG867_LOCUS21157</name>
    <name evidence="11" type="ORF">UJA718_LOCUS11098</name>
</gene>
<dbReference type="HAMAP" id="MF_01924">
    <property type="entry name" value="A_A_dipeptidase"/>
    <property type="match status" value="1"/>
</dbReference>
<dbReference type="PIRSF" id="PIRSF026671">
    <property type="entry name" value="AA_dipeptidase"/>
    <property type="match status" value="1"/>
</dbReference>
<dbReference type="Pfam" id="PF01427">
    <property type="entry name" value="Peptidase_M15"/>
    <property type="match status" value="2"/>
</dbReference>
<evidence type="ECO:0000313" key="16">
    <source>
        <dbReference type="Proteomes" id="UP000663873"/>
    </source>
</evidence>
<evidence type="ECO:0000256" key="1">
    <source>
        <dbReference type="ARBA" id="ARBA00022670"/>
    </source>
</evidence>
<dbReference type="EMBL" id="CAJNYU010002368">
    <property type="protein sequence ID" value="CAF3542842.1"/>
    <property type="molecule type" value="Genomic_DNA"/>
</dbReference>
<dbReference type="PANTHER" id="PTHR43126">
    <property type="entry name" value="D-ALANYL-D-ALANINE DIPEPTIDASE"/>
    <property type="match status" value="1"/>
</dbReference>
<dbReference type="InterPro" id="IPR000755">
    <property type="entry name" value="A_A_dipeptidase"/>
</dbReference>
<dbReference type="Proteomes" id="UP000663825">
    <property type="component" value="Unassembled WGS sequence"/>
</dbReference>
<evidence type="ECO:0000256" key="7">
    <source>
        <dbReference type="ARBA" id="ARBA00023316"/>
    </source>
</evidence>
<reference evidence="9" key="1">
    <citation type="submission" date="2021-02" db="EMBL/GenBank/DDBJ databases">
        <authorList>
            <person name="Nowell W R."/>
        </authorList>
    </citation>
    <scope>NUCLEOTIDE SEQUENCE</scope>
</reference>
<dbReference type="GO" id="GO:0046872">
    <property type="term" value="F:metal ion binding"/>
    <property type="evidence" value="ECO:0007669"/>
    <property type="project" value="UniProtKB-KW"/>
</dbReference>
<evidence type="ECO:0000313" key="10">
    <source>
        <dbReference type="EMBL" id="CAF3542842.1"/>
    </source>
</evidence>
<dbReference type="Gene3D" id="3.30.1380.10">
    <property type="match status" value="1"/>
</dbReference>
<keyword evidence="2" id="KW-0479">Metal-binding</keyword>
<dbReference type="GO" id="GO:0008237">
    <property type="term" value="F:metallopeptidase activity"/>
    <property type="evidence" value="ECO:0007669"/>
    <property type="project" value="UniProtKB-KW"/>
</dbReference>